<evidence type="ECO:0000313" key="2">
    <source>
        <dbReference type="EMBL" id="AOT69267.1"/>
    </source>
</evidence>
<feature type="domain" description="AB hydrolase-1" evidence="1">
    <location>
        <begin position="54"/>
        <end position="153"/>
    </location>
</feature>
<dbReference type="InterPro" id="IPR029058">
    <property type="entry name" value="AB_hydrolase_fold"/>
</dbReference>
<organism evidence="2 3">
    <name type="scientific">Geosporobacter ferrireducens</name>
    <dbReference type="NCBI Taxonomy" id="1424294"/>
    <lineage>
        <taxon>Bacteria</taxon>
        <taxon>Bacillati</taxon>
        <taxon>Bacillota</taxon>
        <taxon>Clostridia</taxon>
        <taxon>Peptostreptococcales</taxon>
        <taxon>Thermotaleaceae</taxon>
        <taxon>Geosporobacter</taxon>
    </lineage>
</organism>
<dbReference type="InterPro" id="IPR050266">
    <property type="entry name" value="AB_hydrolase_sf"/>
</dbReference>
<dbReference type="InterPro" id="IPR000073">
    <property type="entry name" value="AB_hydrolase_1"/>
</dbReference>
<name>A0A1D8GEE1_9FIRM</name>
<dbReference type="PRINTS" id="PR00111">
    <property type="entry name" value="ABHYDROLASE"/>
</dbReference>
<evidence type="ECO:0000259" key="1">
    <source>
        <dbReference type="Pfam" id="PF00561"/>
    </source>
</evidence>
<dbReference type="RefSeq" id="WP_069974833.1">
    <property type="nucleotide sequence ID" value="NZ_CP017269.1"/>
</dbReference>
<sequence>MKNKKAFKTQQGRDEVLKYSDMLLEKLTIPYERLNINTRHGNTFCIAAGDISAPPMVLLHGSSMNSIMWVSDILKYYQKYRVYALDLPGEPGRSDERQLPFTTSDFDDWLYDVFNGLSISKAVVIGASLGAWLAAKFAIRYPDKIDKLVLLCPAGIGAQNKKIIFTALFHMLLGEKGIRRLFKIINGNVDMPEIILKFQILIGKNFNIRKEPIPIFRDEELRRLTMPVFLFVGAKDIMLHSMETADRMKKLVPSARINILPEGGHSLIDLTDTIFEQIK</sequence>
<evidence type="ECO:0000313" key="3">
    <source>
        <dbReference type="Proteomes" id="UP000095743"/>
    </source>
</evidence>
<reference evidence="2 3" key="1">
    <citation type="submission" date="2016-09" db="EMBL/GenBank/DDBJ databases">
        <title>Genomic analysis reveals versatility of anaerobic energy metabolism of Geosporobacter ferrireducens IRF9 of phylum Firmicutes.</title>
        <authorList>
            <person name="Kim S.-J."/>
        </authorList>
    </citation>
    <scope>NUCLEOTIDE SEQUENCE [LARGE SCALE GENOMIC DNA]</scope>
    <source>
        <strain evidence="2 3">IRF9</strain>
    </source>
</reference>
<protein>
    <submittedName>
        <fullName evidence="2">Ndr family protein</fullName>
    </submittedName>
</protein>
<dbReference type="AlphaFoldDB" id="A0A1D8GEE1"/>
<dbReference type="Proteomes" id="UP000095743">
    <property type="component" value="Chromosome"/>
</dbReference>
<proteinExistence type="predicted"/>
<dbReference type="Gene3D" id="3.40.50.1820">
    <property type="entry name" value="alpha/beta hydrolase"/>
    <property type="match status" value="1"/>
</dbReference>
<keyword evidence="3" id="KW-1185">Reference proteome</keyword>
<accession>A0A1D8GEE1</accession>
<dbReference type="EMBL" id="CP017269">
    <property type="protein sequence ID" value="AOT69267.1"/>
    <property type="molecule type" value="Genomic_DNA"/>
</dbReference>
<dbReference type="Pfam" id="PF00561">
    <property type="entry name" value="Abhydrolase_1"/>
    <property type="match status" value="1"/>
</dbReference>
<dbReference type="GO" id="GO:0016020">
    <property type="term" value="C:membrane"/>
    <property type="evidence" value="ECO:0007669"/>
    <property type="project" value="TreeGrafter"/>
</dbReference>
<dbReference type="KEGG" id="gfe:Gferi_06615"/>
<gene>
    <name evidence="2" type="ORF">Gferi_06615</name>
</gene>
<dbReference type="PANTHER" id="PTHR43798">
    <property type="entry name" value="MONOACYLGLYCEROL LIPASE"/>
    <property type="match status" value="1"/>
</dbReference>
<dbReference type="PANTHER" id="PTHR43798:SF33">
    <property type="entry name" value="HYDROLASE, PUTATIVE (AFU_ORTHOLOGUE AFUA_2G14860)-RELATED"/>
    <property type="match status" value="1"/>
</dbReference>
<dbReference type="SUPFAM" id="SSF53474">
    <property type="entry name" value="alpha/beta-Hydrolases"/>
    <property type="match status" value="1"/>
</dbReference>
<dbReference type="OrthoDB" id="5513277at2"/>
<dbReference type="STRING" id="1424294.Gferi_06615"/>